<dbReference type="Gene3D" id="1.10.443.10">
    <property type="entry name" value="Intergrase catalytic core"/>
    <property type="match status" value="1"/>
</dbReference>
<accession>A0ABW0EZ87</accession>
<evidence type="ECO:0000313" key="4">
    <source>
        <dbReference type="Proteomes" id="UP001595976"/>
    </source>
</evidence>
<evidence type="ECO:0008006" key="5">
    <source>
        <dbReference type="Google" id="ProtNLM"/>
    </source>
</evidence>
<keyword evidence="1" id="KW-0238">DNA-binding</keyword>
<dbReference type="RefSeq" id="WP_260349683.1">
    <property type="nucleotide sequence ID" value="NZ_JAOAOS010000026.1"/>
</dbReference>
<protein>
    <recommendedName>
        <fullName evidence="5">Tyr recombinase domain-containing protein</fullName>
    </recommendedName>
</protein>
<dbReference type="EMBL" id="JBHSLI010000001">
    <property type="protein sequence ID" value="MFC5291496.1"/>
    <property type="molecule type" value="Genomic_DNA"/>
</dbReference>
<organism evidence="3 4">
    <name type="scientific">Bosea minatitlanensis</name>
    <dbReference type="NCBI Taxonomy" id="128782"/>
    <lineage>
        <taxon>Bacteria</taxon>
        <taxon>Pseudomonadati</taxon>
        <taxon>Pseudomonadota</taxon>
        <taxon>Alphaproteobacteria</taxon>
        <taxon>Hyphomicrobiales</taxon>
        <taxon>Boseaceae</taxon>
        <taxon>Bosea</taxon>
    </lineage>
</organism>
<name>A0ABW0EZ87_9HYPH</name>
<dbReference type="Proteomes" id="UP001595976">
    <property type="component" value="Unassembled WGS sequence"/>
</dbReference>
<proteinExistence type="predicted"/>
<keyword evidence="4" id="KW-1185">Reference proteome</keyword>
<dbReference type="SUPFAM" id="SSF56349">
    <property type="entry name" value="DNA breaking-rejoining enzymes"/>
    <property type="match status" value="1"/>
</dbReference>
<gene>
    <name evidence="3" type="ORF">ACFPK2_00650</name>
</gene>
<evidence type="ECO:0000256" key="2">
    <source>
        <dbReference type="ARBA" id="ARBA00023172"/>
    </source>
</evidence>
<dbReference type="Gene3D" id="1.10.150.130">
    <property type="match status" value="1"/>
</dbReference>
<sequence>MKRKATLRGAAQDIARLHQNEWGVWHWKPEKKLRPQFKGQSLGKDPAAAMREAKRLNREVEAWTKGLPAAPAHRKPRRRSGPLTVSQLANLWRLGEDGQGSDHWRGLRERTQQQFRYALKVVEAEFGDDLAEAVTRSRVKNWLDPLKRRAPAGARSYCIVARVLFGWGMEGGHISLPANPFSKQKLSSGKHRPRYYSFADIKHLVAVADGRVNPPPNSYKGQDQWMPRPSIGTALVLAFACVQRITDVLALGEQDLVEKGGVTRLIFTQSKSQKKGRDFELEGGVRIDMKLPPLAAQRLKDAPPAEAPKLNWQPLVVNETTRRPFSDVLAAIRFAGVRKRAIAVDPERWGHLDGMQMRDCRRSGFIHLRKLGLTVEQIVNLSGHTLEAGYKIVEHYLPRTAEEADEVAALMTGEL</sequence>
<dbReference type="InterPro" id="IPR011010">
    <property type="entry name" value="DNA_brk_join_enz"/>
</dbReference>
<dbReference type="InterPro" id="IPR010998">
    <property type="entry name" value="Integrase_recombinase_N"/>
</dbReference>
<keyword evidence="2" id="KW-0233">DNA recombination</keyword>
<reference evidence="4" key="1">
    <citation type="journal article" date="2019" name="Int. J. Syst. Evol. Microbiol.">
        <title>The Global Catalogue of Microorganisms (GCM) 10K type strain sequencing project: providing services to taxonomists for standard genome sequencing and annotation.</title>
        <authorList>
            <consortium name="The Broad Institute Genomics Platform"/>
            <consortium name="The Broad Institute Genome Sequencing Center for Infectious Disease"/>
            <person name="Wu L."/>
            <person name="Ma J."/>
        </authorList>
    </citation>
    <scope>NUCLEOTIDE SEQUENCE [LARGE SCALE GENOMIC DNA]</scope>
    <source>
        <strain evidence="4">CGMCC 1.15643</strain>
    </source>
</reference>
<comment type="caution">
    <text evidence="3">The sequence shown here is derived from an EMBL/GenBank/DDBJ whole genome shotgun (WGS) entry which is preliminary data.</text>
</comment>
<evidence type="ECO:0000313" key="3">
    <source>
        <dbReference type="EMBL" id="MFC5291496.1"/>
    </source>
</evidence>
<evidence type="ECO:0000256" key="1">
    <source>
        <dbReference type="ARBA" id="ARBA00023125"/>
    </source>
</evidence>
<dbReference type="InterPro" id="IPR013762">
    <property type="entry name" value="Integrase-like_cat_sf"/>
</dbReference>